<protein>
    <submittedName>
        <fullName evidence="1">Uncharacterized protein</fullName>
    </submittedName>
</protein>
<reference evidence="1" key="1">
    <citation type="submission" date="2020-08" db="EMBL/GenBank/DDBJ databases">
        <title>Multicomponent nature underlies the extraordinary mechanical properties of spider dragline silk.</title>
        <authorList>
            <person name="Kono N."/>
            <person name="Nakamura H."/>
            <person name="Mori M."/>
            <person name="Yoshida Y."/>
            <person name="Ohtoshi R."/>
            <person name="Malay A.D."/>
            <person name="Moran D.A.P."/>
            <person name="Tomita M."/>
            <person name="Numata K."/>
            <person name="Arakawa K."/>
        </authorList>
    </citation>
    <scope>NUCLEOTIDE SEQUENCE</scope>
</reference>
<evidence type="ECO:0000313" key="2">
    <source>
        <dbReference type="Proteomes" id="UP000886998"/>
    </source>
</evidence>
<gene>
    <name evidence="1" type="ORF">TNIN_160361</name>
</gene>
<dbReference type="Proteomes" id="UP000886998">
    <property type="component" value="Unassembled WGS sequence"/>
</dbReference>
<evidence type="ECO:0000313" key="1">
    <source>
        <dbReference type="EMBL" id="GFY64700.1"/>
    </source>
</evidence>
<keyword evidence="2" id="KW-1185">Reference proteome</keyword>
<name>A0A8X7CG11_9ARAC</name>
<dbReference type="AlphaFoldDB" id="A0A8X7CG11"/>
<accession>A0A8X7CG11</accession>
<organism evidence="1 2">
    <name type="scientific">Trichonephila inaurata madagascariensis</name>
    <dbReference type="NCBI Taxonomy" id="2747483"/>
    <lineage>
        <taxon>Eukaryota</taxon>
        <taxon>Metazoa</taxon>
        <taxon>Ecdysozoa</taxon>
        <taxon>Arthropoda</taxon>
        <taxon>Chelicerata</taxon>
        <taxon>Arachnida</taxon>
        <taxon>Araneae</taxon>
        <taxon>Araneomorphae</taxon>
        <taxon>Entelegynae</taxon>
        <taxon>Araneoidea</taxon>
        <taxon>Nephilidae</taxon>
        <taxon>Trichonephila</taxon>
        <taxon>Trichonephila inaurata</taxon>
    </lineage>
</organism>
<sequence length="97" mass="10366">MSSRASHKSAQVSHFSNRVFARTASKQKGSVENLSPISADATSDLESVTSMLVDETVVPNSIECFLHVKEDSSGSAVVIEAICIYDFVSSPEQLVAC</sequence>
<comment type="caution">
    <text evidence="1">The sequence shown here is derived from an EMBL/GenBank/DDBJ whole genome shotgun (WGS) entry which is preliminary data.</text>
</comment>
<dbReference type="EMBL" id="BMAV01015356">
    <property type="protein sequence ID" value="GFY64700.1"/>
    <property type="molecule type" value="Genomic_DNA"/>
</dbReference>
<proteinExistence type="predicted"/>